<name>A0ABZ0HTS6_9HYPH</name>
<dbReference type="PANTHER" id="PTHR43309">
    <property type="entry name" value="5-OXOPROLINASE SUBUNIT C"/>
    <property type="match status" value="1"/>
</dbReference>
<gene>
    <name evidence="5" type="ORF">RZS28_03230</name>
</gene>
<evidence type="ECO:0000256" key="1">
    <source>
        <dbReference type="ARBA" id="ARBA00022741"/>
    </source>
</evidence>
<dbReference type="NCBIfam" id="TIGR00724">
    <property type="entry name" value="urea_amlyse_rel"/>
    <property type="match status" value="1"/>
</dbReference>
<evidence type="ECO:0000259" key="4">
    <source>
        <dbReference type="SMART" id="SM00797"/>
    </source>
</evidence>
<accession>A0ABZ0HTS6</accession>
<feature type="domain" description="Carboxyltransferase" evidence="4">
    <location>
        <begin position="36"/>
        <end position="318"/>
    </location>
</feature>
<dbReference type="SMART" id="SM00797">
    <property type="entry name" value="AHS2"/>
    <property type="match status" value="1"/>
</dbReference>
<evidence type="ECO:0000256" key="3">
    <source>
        <dbReference type="ARBA" id="ARBA00022840"/>
    </source>
</evidence>
<protein>
    <submittedName>
        <fullName evidence="5">Biotin-dependent carboxyltransferase family protein</fullName>
    </submittedName>
</protein>
<dbReference type="InterPro" id="IPR052708">
    <property type="entry name" value="PxpC"/>
</dbReference>
<keyword evidence="2" id="KW-0378">Hydrolase</keyword>
<organism evidence="5 6">
    <name type="scientific">Methylocapsa polymorpha</name>
    <dbReference type="NCBI Taxonomy" id="3080828"/>
    <lineage>
        <taxon>Bacteria</taxon>
        <taxon>Pseudomonadati</taxon>
        <taxon>Pseudomonadota</taxon>
        <taxon>Alphaproteobacteria</taxon>
        <taxon>Hyphomicrobiales</taxon>
        <taxon>Beijerinckiaceae</taxon>
        <taxon>Methylocapsa</taxon>
    </lineage>
</organism>
<dbReference type="InterPro" id="IPR003778">
    <property type="entry name" value="CT_A_B"/>
</dbReference>
<sequence length="359" mass="38363">MAEMTFDDVATPARLRVLRAGPGATIQDSGRHGYLRYGVTPAGPMDWTAFRTANLAVGNDDRAAAVEVSIGGLELICEGSALAVAFAGGGFAWRRDDARLPSAACLLLRPGDVLTAQAGNSGAWAYLAVERGVDTPLEMGSRATHLRSAMGGIEGRMLREGDALPAAPRFEPLSQAADDAAIDAPWLAKDAQPFRVVLGPQDDYFTAEGLATFFREDYALTASADRMAYRFDGPDIAHARGHDIVSDGIALGAIQIAGDRKPLILMADRQPTGGYPKLGHVIRADIGRLAQMRPGETCRFAAVSVAEARFALLALEADIAETPSRLRPLRWPLTSERLLETNLIDGCVDAFKDSSRPFT</sequence>
<dbReference type="InterPro" id="IPR029000">
    <property type="entry name" value="Cyclophilin-like_dom_sf"/>
</dbReference>
<reference evidence="5 6" key="1">
    <citation type="submission" date="2023-10" db="EMBL/GenBank/DDBJ databases">
        <title>Novel methanotroph of the genus Methylocapsa from a subarctic wetland.</title>
        <authorList>
            <person name="Belova S.E."/>
            <person name="Oshkin I.Y."/>
            <person name="Miroshnikov K."/>
            <person name="Dedysh S.N."/>
        </authorList>
    </citation>
    <scope>NUCLEOTIDE SEQUENCE [LARGE SCALE GENOMIC DNA]</scope>
    <source>
        <strain evidence="5 6">RX1</strain>
    </source>
</reference>
<dbReference type="Proteomes" id="UP001626536">
    <property type="component" value="Chromosome"/>
</dbReference>
<keyword evidence="1" id="KW-0547">Nucleotide-binding</keyword>
<dbReference type="Pfam" id="PF02626">
    <property type="entry name" value="CT_A_B"/>
    <property type="match status" value="1"/>
</dbReference>
<proteinExistence type="predicted"/>
<keyword evidence="6" id="KW-1185">Reference proteome</keyword>
<evidence type="ECO:0000313" key="5">
    <source>
        <dbReference type="EMBL" id="WOJ90326.1"/>
    </source>
</evidence>
<dbReference type="PANTHER" id="PTHR43309:SF5">
    <property type="entry name" value="5-OXOPROLINASE SUBUNIT C"/>
    <property type="match status" value="1"/>
</dbReference>
<keyword evidence="3" id="KW-0067">ATP-binding</keyword>
<evidence type="ECO:0000313" key="6">
    <source>
        <dbReference type="Proteomes" id="UP001626536"/>
    </source>
</evidence>
<evidence type="ECO:0000256" key="2">
    <source>
        <dbReference type="ARBA" id="ARBA00022801"/>
    </source>
</evidence>
<dbReference type="RefSeq" id="WP_407339773.1">
    <property type="nucleotide sequence ID" value="NZ_CP136862.1"/>
</dbReference>
<dbReference type="SUPFAM" id="SSF50891">
    <property type="entry name" value="Cyclophilin-like"/>
    <property type="match status" value="1"/>
</dbReference>
<dbReference type="Gene3D" id="2.40.100.10">
    <property type="entry name" value="Cyclophilin-like"/>
    <property type="match status" value="1"/>
</dbReference>
<dbReference type="EMBL" id="CP136862">
    <property type="protein sequence ID" value="WOJ90326.1"/>
    <property type="molecule type" value="Genomic_DNA"/>
</dbReference>